<dbReference type="AlphaFoldDB" id="A0A2Z4GBB7"/>
<dbReference type="InterPro" id="IPR010496">
    <property type="entry name" value="AL/BT2_dom"/>
</dbReference>
<evidence type="ECO:0000313" key="2">
    <source>
        <dbReference type="EMBL" id="AWV98572.1"/>
    </source>
</evidence>
<dbReference type="Gene3D" id="2.60.120.560">
    <property type="entry name" value="Exo-inulinase, domain 1"/>
    <property type="match status" value="1"/>
</dbReference>
<proteinExistence type="predicted"/>
<gene>
    <name evidence="2" type="ORF">DJ013_10485</name>
</gene>
<name>A0A2Z4GBB7_9BACT</name>
<feature type="domain" description="3-keto-alpha-glucoside-1,2-lyase/3-keto-2-hydroxy-glucal hydratase" evidence="1">
    <location>
        <begin position="1"/>
        <end position="52"/>
    </location>
</feature>
<dbReference type="RefSeq" id="WP_111371765.1">
    <property type="nucleotide sequence ID" value="NZ_CP029480.1"/>
</dbReference>
<dbReference type="KEGG" id="als:DJ013_10485"/>
<dbReference type="GO" id="GO:0016787">
    <property type="term" value="F:hydrolase activity"/>
    <property type="evidence" value="ECO:0007669"/>
    <property type="project" value="InterPro"/>
</dbReference>
<keyword evidence="3" id="KW-1185">Reference proteome</keyword>
<evidence type="ECO:0000259" key="1">
    <source>
        <dbReference type="Pfam" id="PF06439"/>
    </source>
</evidence>
<reference evidence="2 3" key="1">
    <citation type="submission" date="2018-05" db="EMBL/GenBank/DDBJ databases">
        <title>Complete genome sequence of Arcticibacterium luteifluviistationis SM1504T, a cytophagaceae bacterium isolated from Arctic surface seawater.</title>
        <authorList>
            <person name="Li Y."/>
            <person name="Qin Q.-L."/>
        </authorList>
    </citation>
    <scope>NUCLEOTIDE SEQUENCE [LARGE SCALE GENOMIC DNA]</scope>
    <source>
        <strain evidence="2 3">SM1504</strain>
    </source>
</reference>
<dbReference type="OrthoDB" id="9806233at2"/>
<organism evidence="2 3">
    <name type="scientific">Arcticibacterium luteifluviistationis</name>
    <dbReference type="NCBI Taxonomy" id="1784714"/>
    <lineage>
        <taxon>Bacteria</taxon>
        <taxon>Pseudomonadati</taxon>
        <taxon>Bacteroidota</taxon>
        <taxon>Cytophagia</taxon>
        <taxon>Cytophagales</taxon>
        <taxon>Leadbetterellaceae</taxon>
        <taxon>Arcticibacterium</taxon>
    </lineage>
</organism>
<dbReference type="EMBL" id="CP029480">
    <property type="protein sequence ID" value="AWV98572.1"/>
    <property type="molecule type" value="Genomic_DNA"/>
</dbReference>
<dbReference type="Proteomes" id="UP000249873">
    <property type="component" value="Chromosome"/>
</dbReference>
<evidence type="ECO:0000313" key="3">
    <source>
        <dbReference type="Proteomes" id="UP000249873"/>
    </source>
</evidence>
<sequence>MKVKVVSNTYTVWLNGKEVMNYTPEDIPESGPVGIQLHHKNEMGMNYKSIKFAEI</sequence>
<protein>
    <recommendedName>
        <fullName evidence="1">3-keto-alpha-glucoside-1,2-lyase/3-keto-2-hydroxy-glucal hydratase domain-containing protein</fullName>
    </recommendedName>
</protein>
<accession>A0A2Z4GBB7</accession>
<dbReference type="Pfam" id="PF06439">
    <property type="entry name" value="3keto-disac_hyd"/>
    <property type="match status" value="1"/>
</dbReference>